<dbReference type="GO" id="GO:0045016">
    <property type="term" value="P:mitochondrial magnesium ion transmembrane transport"/>
    <property type="evidence" value="ECO:0007669"/>
    <property type="project" value="UniProtKB-ARBA"/>
</dbReference>
<evidence type="ECO:0000256" key="11">
    <source>
        <dbReference type="ARBA" id="ARBA00023136"/>
    </source>
</evidence>
<evidence type="ECO:0000256" key="2">
    <source>
        <dbReference type="ARBA" id="ARBA00009765"/>
    </source>
</evidence>
<dbReference type="GO" id="GO:0005743">
    <property type="term" value="C:mitochondrial inner membrane"/>
    <property type="evidence" value="ECO:0007669"/>
    <property type="project" value="UniProtKB-SubCell"/>
</dbReference>
<evidence type="ECO:0000256" key="15">
    <source>
        <dbReference type="SAM" id="MobiDB-lite"/>
    </source>
</evidence>
<keyword evidence="17" id="KW-1185">Reference proteome</keyword>
<dbReference type="OrthoDB" id="10251508at2759"/>
<dbReference type="InterPro" id="IPR039204">
    <property type="entry name" value="MRS2-like"/>
</dbReference>
<dbReference type="Proteomes" id="UP000481861">
    <property type="component" value="Unassembled WGS sequence"/>
</dbReference>
<feature type="transmembrane region" description="Helical" evidence="14">
    <location>
        <begin position="448"/>
        <end position="469"/>
    </location>
</feature>
<keyword evidence="5 14" id="KW-0999">Mitochondrion inner membrane</keyword>
<evidence type="ECO:0000313" key="16">
    <source>
        <dbReference type="EMBL" id="KAF2873008.1"/>
    </source>
</evidence>
<keyword evidence="4 14" id="KW-0812">Transmembrane</keyword>
<accession>A0A7C8I834</accession>
<dbReference type="InterPro" id="IPR045863">
    <property type="entry name" value="CorA_TM1_TM2"/>
</dbReference>
<keyword evidence="6 14" id="KW-0460">Magnesium</keyword>
<keyword evidence="9 14" id="KW-0406">Ion transport</keyword>
<dbReference type="GO" id="GO:0015095">
    <property type="term" value="F:magnesium ion transmembrane transporter activity"/>
    <property type="evidence" value="ECO:0007669"/>
    <property type="project" value="UniProtKB-ARBA"/>
</dbReference>
<evidence type="ECO:0000256" key="1">
    <source>
        <dbReference type="ARBA" id="ARBA00004448"/>
    </source>
</evidence>
<evidence type="ECO:0000256" key="3">
    <source>
        <dbReference type="ARBA" id="ARBA00022448"/>
    </source>
</evidence>
<sequence length="550" mass="60189">MKTLPLRNLASPSPSVLSFLRAQVQNAFESPAAQCAALRGRGARCASTSAGGGRINARLKEPASAIGTTPGESGAGRFTPPRTCFLQARIAPSLPPTTASLIPRCRRLSTTSQKHGWNPLGSNKSQRAPSQPPTPPMSSLLEDTGTSMGNFGRVTRSANELKMRCTELDEQGNVTMVSGEFKKSELIAKYGLLPRDLRKIDSSILPHILVRPSAILINLLHLRVLIKHNRVLVFDAYGTSDSKSQSVFMYDLDLKLRQKESVSSGTLAYEFRALEAVLISVTLGLEKEFEGVSKPVVKVLMELEEDIDRDKLRYLLIYSKKLGTFEQKARLVRDALAELLEADDDLSAMYLSEKAAGKKRDDEDHTEIEMLLESYHKVADEIVQSAEGLVSSIRNTEEIVKAILDANRNSLMLLDLKFSILTLAITAGTFVAALYGMNLKNFIEESDLGFWGISAWCSVFGALVAVYGLQKLRRVQRVSMWGHGGGVRSTKRGWGLGAWGGRSSRTEFGDGIGPPRLRAGESLGDLIQRERSLARRLAKAEAKAEQVVGS</sequence>
<evidence type="ECO:0000313" key="17">
    <source>
        <dbReference type="Proteomes" id="UP000481861"/>
    </source>
</evidence>
<evidence type="ECO:0000256" key="13">
    <source>
        <dbReference type="ARBA" id="ARBA00046701"/>
    </source>
</evidence>
<evidence type="ECO:0000256" key="12">
    <source>
        <dbReference type="ARBA" id="ARBA00046105"/>
    </source>
</evidence>
<keyword evidence="8 14" id="KW-1133">Transmembrane helix</keyword>
<dbReference type="Pfam" id="PF22099">
    <property type="entry name" value="MRS2-like"/>
    <property type="match status" value="1"/>
</dbReference>
<evidence type="ECO:0000256" key="6">
    <source>
        <dbReference type="ARBA" id="ARBA00022842"/>
    </source>
</evidence>
<comment type="caution">
    <text evidence="16">The sequence shown here is derived from an EMBL/GenBank/DDBJ whole genome shotgun (WGS) entry which is preliminary data.</text>
</comment>
<evidence type="ECO:0000256" key="4">
    <source>
        <dbReference type="ARBA" id="ARBA00022692"/>
    </source>
</evidence>
<feature type="region of interest" description="Disordered" evidence="15">
    <location>
        <begin position="111"/>
        <end position="149"/>
    </location>
</feature>
<protein>
    <recommendedName>
        <fullName evidence="14">Magnesium transporter</fullName>
    </recommendedName>
</protein>
<evidence type="ECO:0000256" key="14">
    <source>
        <dbReference type="RuleBase" id="RU366042"/>
    </source>
</evidence>
<dbReference type="Gene3D" id="1.20.58.340">
    <property type="entry name" value="Magnesium transport protein CorA, transmembrane region"/>
    <property type="match status" value="1"/>
</dbReference>
<dbReference type="SUPFAM" id="SSF144083">
    <property type="entry name" value="Magnesium transport protein CorA, transmembrane region"/>
    <property type="match status" value="1"/>
</dbReference>
<dbReference type="FunFam" id="2.40.128.330:FF:000002">
    <property type="entry name" value="Inner membrane magnesium transporter mrs2"/>
    <property type="match status" value="1"/>
</dbReference>
<keyword evidence="11 14" id="KW-0472">Membrane</keyword>
<dbReference type="PANTHER" id="PTHR13890:SF0">
    <property type="entry name" value="MAGNESIUM TRANSPORTER MRS2 HOMOLOG, MITOCHONDRIAL"/>
    <property type="match status" value="1"/>
</dbReference>
<comment type="function">
    <text evidence="12">High-conductance magnesium-selective channel that mediates the influx of magnesium into the mitochondrial matrix. Essential for the splicing of mRNA group II introns in mitochondria by affecting mitochondrial magnesium concentrations, which are critical for group II intron splicing. It also suppresses a variety of mitochondrial intron mutations and its absence may disturb the assembly of mitochondrial membrane complexes.</text>
</comment>
<dbReference type="Gene3D" id="2.40.128.330">
    <property type="match status" value="1"/>
</dbReference>
<keyword evidence="3 14" id="KW-0813">Transport</keyword>
<comment type="similarity">
    <text evidence="2 14">Belongs to the CorA metal ion transporter (MIT) (TC 1.A.35) family.</text>
</comment>
<evidence type="ECO:0000256" key="9">
    <source>
        <dbReference type="ARBA" id="ARBA00023065"/>
    </source>
</evidence>
<organism evidence="16 17">
    <name type="scientific">Massariosphaeria phaeospora</name>
    <dbReference type="NCBI Taxonomy" id="100035"/>
    <lineage>
        <taxon>Eukaryota</taxon>
        <taxon>Fungi</taxon>
        <taxon>Dikarya</taxon>
        <taxon>Ascomycota</taxon>
        <taxon>Pezizomycotina</taxon>
        <taxon>Dothideomycetes</taxon>
        <taxon>Pleosporomycetidae</taxon>
        <taxon>Pleosporales</taxon>
        <taxon>Pleosporales incertae sedis</taxon>
        <taxon>Massariosphaeria</taxon>
    </lineage>
</organism>
<dbReference type="EMBL" id="JAADJZ010000008">
    <property type="protein sequence ID" value="KAF2873008.1"/>
    <property type="molecule type" value="Genomic_DNA"/>
</dbReference>
<dbReference type="CDD" id="cd12823">
    <property type="entry name" value="Mrs2_Mfm1p-like"/>
    <property type="match status" value="1"/>
</dbReference>
<evidence type="ECO:0000256" key="5">
    <source>
        <dbReference type="ARBA" id="ARBA00022792"/>
    </source>
</evidence>
<keyword evidence="7" id="KW-0809">Transit peptide</keyword>
<name>A0A7C8I834_9PLEO</name>
<keyword evidence="10" id="KW-0496">Mitochondrion</keyword>
<comment type="subunit">
    <text evidence="13">Homopentamer. Forms homooligomers. Interacts with MFM1.</text>
</comment>
<feature type="transmembrane region" description="Helical" evidence="14">
    <location>
        <begin position="418"/>
        <end position="436"/>
    </location>
</feature>
<evidence type="ECO:0000256" key="7">
    <source>
        <dbReference type="ARBA" id="ARBA00022946"/>
    </source>
</evidence>
<dbReference type="PANTHER" id="PTHR13890">
    <property type="entry name" value="RNA SPLICING PROTEIN MRS2, MITOCHONDRIAL"/>
    <property type="match status" value="1"/>
</dbReference>
<dbReference type="AlphaFoldDB" id="A0A7C8I834"/>
<proteinExistence type="inferred from homology"/>
<feature type="region of interest" description="Disordered" evidence="15">
    <location>
        <begin position="46"/>
        <end position="80"/>
    </location>
</feature>
<evidence type="ECO:0000256" key="8">
    <source>
        <dbReference type="ARBA" id="ARBA00022989"/>
    </source>
</evidence>
<comment type="subcellular location">
    <subcellularLocation>
        <location evidence="1 14">Mitochondrion inner membrane</location>
        <topology evidence="1 14">Multi-pass membrane protein</topology>
    </subcellularLocation>
</comment>
<gene>
    <name evidence="16" type="ORF">BDV95DRAFT_568533</name>
</gene>
<evidence type="ECO:0000256" key="10">
    <source>
        <dbReference type="ARBA" id="ARBA00023128"/>
    </source>
</evidence>
<dbReference type="FunFam" id="1.20.58.340:FF:000005">
    <property type="entry name" value="Inner membrane magnesium transporter MRS2"/>
    <property type="match status" value="1"/>
</dbReference>
<reference evidence="16 17" key="1">
    <citation type="submission" date="2020-01" db="EMBL/GenBank/DDBJ databases">
        <authorList>
            <consortium name="DOE Joint Genome Institute"/>
            <person name="Haridas S."/>
            <person name="Albert R."/>
            <person name="Binder M."/>
            <person name="Bloem J."/>
            <person name="Labutti K."/>
            <person name="Salamov A."/>
            <person name="Andreopoulos B."/>
            <person name="Baker S.E."/>
            <person name="Barry K."/>
            <person name="Bills G."/>
            <person name="Bluhm B.H."/>
            <person name="Cannon C."/>
            <person name="Castanera R."/>
            <person name="Culley D.E."/>
            <person name="Daum C."/>
            <person name="Ezra D."/>
            <person name="Gonzalez J.B."/>
            <person name="Henrissat B."/>
            <person name="Kuo A."/>
            <person name="Liang C."/>
            <person name="Lipzen A."/>
            <person name="Lutzoni F."/>
            <person name="Magnuson J."/>
            <person name="Mondo S."/>
            <person name="Nolan M."/>
            <person name="Ohm R."/>
            <person name="Pangilinan J."/>
            <person name="Park H.-J.H."/>
            <person name="Ramirez L."/>
            <person name="Alfaro M."/>
            <person name="Sun H."/>
            <person name="Tritt A."/>
            <person name="Yoshinaga Y."/>
            <person name="Zwiers L.-H.L."/>
            <person name="Turgeon B.G."/>
            <person name="Goodwin S.B."/>
            <person name="Spatafora J.W."/>
            <person name="Crous P.W."/>
            <person name="Grigoriev I.V."/>
        </authorList>
    </citation>
    <scope>NUCLEOTIDE SEQUENCE [LARGE SCALE GENOMIC DNA]</scope>
    <source>
        <strain evidence="16 17">CBS 611.86</strain>
    </source>
</reference>
<feature type="compositionally biased region" description="Polar residues" evidence="15">
    <location>
        <begin position="111"/>
        <end position="129"/>
    </location>
</feature>